<feature type="region of interest" description="Disordered" evidence="4">
    <location>
        <begin position="503"/>
        <end position="535"/>
    </location>
</feature>
<feature type="compositionally biased region" description="Polar residues" evidence="4">
    <location>
        <begin position="503"/>
        <end position="524"/>
    </location>
</feature>
<keyword evidence="3" id="KW-0175">Coiled coil</keyword>
<dbReference type="GO" id="GO:0090266">
    <property type="term" value="P:regulation of mitotic cell cycle spindle assembly checkpoint"/>
    <property type="evidence" value="ECO:0007669"/>
    <property type="project" value="TreeGrafter"/>
</dbReference>
<reference evidence="7" key="1">
    <citation type="submission" date="2025-08" db="UniProtKB">
        <authorList>
            <consortium name="RefSeq"/>
        </authorList>
    </citation>
    <scope>IDENTIFICATION</scope>
</reference>
<dbReference type="GeneID" id="105360066"/>
<dbReference type="GO" id="GO:0000242">
    <property type="term" value="C:pericentriolar material"/>
    <property type="evidence" value="ECO:0007669"/>
    <property type="project" value="TreeGrafter"/>
</dbReference>
<dbReference type="CTD" id="36491"/>
<dbReference type="GO" id="GO:0001578">
    <property type="term" value="P:microtubule bundle formation"/>
    <property type="evidence" value="ECO:0007669"/>
    <property type="project" value="TreeGrafter"/>
</dbReference>
<dbReference type="GO" id="GO:0043015">
    <property type="term" value="F:gamma-tubulin binding"/>
    <property type="evidence" value="ECO:0007669"/>
    <property type="project" value="TreeGrafter"/>
</dbReference>
<feature type="coiled-coil region" evidence="3">
    <location>
        <begin position="102"/>
        <end position="285"/>
    </location>
</feature>
<dbReference type="Pfam" id="PF07989">
    <property type="entry name" value="Cnn_1N"/>
    <property type="match status" value="1"/>
</dbReference>
<evidence type="ECO:0000313" key="6">
    <source>
        <dbReference type="Proteomes" id="UP000695007"/>
    </source>
</evidence>
<dbReference type="GO" id="GO:0046600">
    <property type="term" value="P:negative regulation of centriole replication"/>
    <property type="evidence" value="ECO:0007669"/>
    <property type="project" value="TreeGrafter"/>
</dbReference>
<dbReference type="GO" id="GO:0005737">
    <property type="term" value="C:cytoplasm"/>
    <property type="evidence" value="ECO:0007669"/>
    <property type="project" value="UniProtKB-SubCell"/>
</dbReference>
<feature type="region of interest" description="Disordered" evidence="4">
    <location>
        <begin position="39"/>
        <end position="61"/>
    </location>
</feature>
<dbReference type="PANTHER" id="PTHR46930">
    <property type="entry name" value="CDK5 REGULATORY SUBUNIT-ASSOCIATED PROTEIN 2"/>
    <property type="match status" value="1"/>
</dbReference>
<comment type="subcellular location">
    <subcellularLocation>
        <location evidence="1">Cytoplasm</location>
    </subcellularLocation>
</comment>
<dbReference type="InterPro" id="IPR012943">
    <property type="entry name" value="Cnn_1N"/>
</dbReference>
<evidence type="ECO:0000256" key="2">
    <source>
        <dbReference type="ARBA" id="ARBA00022490"/>
    </source>
</evidence>
<dbReference type="GO" id="GO:0000132">
    <property type="term" value="P:establishment of mitotic spindle orientation"/>
    <property type="evidence" value="ECO:0007669"/>
    <property type="project" value="TreeGrafter"/>
</dbReference>
<dbReference type="Proteomes" id="UP000695007">
    <property type="component" value="Unplaced"/>
</dbReference>
<name>A0AAJ6VKY5_9HYME</name>
<dbReference type="GO" id="GO:0008017">
    <property type="term" value="F:microtubule binding"/>
    <property type="evidence" value="ECO:0007669"/>
    <property type="project" value="TreeGrafter"/>
</dbReference>
<feature type="domain" description="Centrosomin N-terminal motif 1" evidence="5">
    <location>
        <begin position="62"/>
        <end position="133"/>
    </location>
</feature>
<dbReference type="GO" id="GO:0007059">
    <property type="term" value="P:chromosome segregation"/>
    <property type="evidence" value="ECO:0007669"/>
    <property type="project" value="TreeGrafter"/>
</dbReference>
<feature type="coiled-coil region" evidence="3">
    <location>
        <begin position="1056"/>
        <end position="1168"/>
    </location>
</feature>
<dbReference type="InterPro" id="IPR042791">
    <property type="entry name" value="CDK5RAP2"/>
</dbReference>
<evidence type="ECO:0000259" key="5">
    <source>
        <dbReference type="Pfam" id="PF07989"/>
    </source>
</evidence>
<keyword evidence="6" id="KW-1185">Reference proteome</keyword>
<dbReference type="RefSeq" id="XP_011495144.1">
    <property type="nucleotide sequence ID" value="XM_011496842.1"/>
</dbReference>
<protein>
    <submittedName>
        <fullName evidence="7">Centrosomin</fullName>
    </submittedName>
</protein>
<evidence type="ECO:0000256" key="1">
    <source>
        <dbReference type="ARBA" id="ARBA00004496"/>
    </source>
</evidence>
<dbReference type="GO" id="GO:0007099">
    <property type="term" value="P:centriole replication"/>
    <property type="evidence" value="ECO:0007669"/>
    <property type="project" value="TreeGrafter"/>
</dbReference>
<proteinExistence type="predicted"/>
<sequence length="1353" mass="157865">MANFSDDTMASINYFDITNLPLPNITMDQSVPTINSASLKTPGKTSPLGIMSSQGIGGPGRTMKECEDHLGILKKENFNLKLRIYFLEERMGITSADEDAIKKNIELKVENESLKKELIEKQELLSQAAKAIELIEEQKQVYARNETQYQQTLEQERERVNKLEKELEDNRLKLTDITYYEETFGITPEKALEYEEKLHKVEEIKSSLESELKQLSASLEEERNWAQELENERDQLKNRLESKILCKEKLSLKRDREMEVLSEKLKVLEEQAFKTENLLQQFKKEIIEKNKIIDQKSVSLEEKSKAYDEVSEVAEKRKKQIDQLRLSIKSRDDALTDLNSKNRSLLSQFENNSTKRSLSSDSQSTFMEESQNFRRICSLNSPTKSFYSSSDLKPSIERTRGSCDFNNGFDKKDIQELKKELDDRDRDIKKKEETKKQLMLKLYSVQQSADVTDQKLKKLEIDHKKAIQMIQGFLKRHEQLEDKQAKKDRRIMDLEVEVSRLQNENTKAGRSSISTSMRKNSSNELIDGPERDHNTQQRFEEMESKINDLQNQIAAMKAGKNILEKRIQIETDELLDRLQDKDLKIESLQYEKNFIKDQLQTQNEELYKLKEICNRINEKSKDLINIDDLRKELIEKNLELEERKNQIDHLTKELLIKTQNLQQLVNTELWSKNKEIAKLHNHITSFRYLGKIMNKSDITEYSAIYQLNALIKELNNIGIQVSLMNDIIQLNYINSDKSKNVLTITNYIHKLVIQKNELEKEVDYLKWLKFISKPINKIDNEICNSIGNGNKHYYVLKSQLKKLVKFMNDMLKSTDQTIDIVNSRQKIVFDVLINSKTFSDNFMNTFEGIIFNESNNGANFDKVDRIVRTDRMGESDNFIEYRPQFLTTSNSETFSKSDKMVLLAKMDLLNIEKKFIDKPISCKFLETFSDSGNSINYYTCHGIYQSDVNEKNNFLYSELNVLRNGMIKNIFDDVKKTKLSMLLTEIKNACGYCEKLQNTIAKEILKCPSFKKEGKQNSHKIQLGNKHLDVENISIVNSNQKVELFQYKNNTDRKANNTINSENEVLRAKIMKLDEENKETKTIILRLTKELDHLTLNHSQILVENTKLTNEKLRLEQDIRKSENGYDIRIQTLRNKFYKEVSDLNQINELYKAKIQELEIINKKIQRNVIVCETSDSTPSSSGISSFPFNISTKQICEDIHEYNTHKKSHYWLPVPYTTFSDLNKSSCSPDLGIESDAIVTSIRPFKDTLKITESMTNLLSDDENYNIEKFQSIDGSNLLNIEDLEVQTLKQENVVLKKRLIKTRRALEDTFQHLSASNKNKKNVEKAITKQLMITKSILKKTRNYEDMYRKK</sequence>
<organism evidence="6 7">
    <name type="scientific">Ceratosolen solmsi marchali</name>
    <dbReference type="NCBI Taxonomy" id="326594"/>
    <lineage>
        <taxon>Eukaryota</taxon>
        <taxon>Metazoa</taxon>
        <taxon>Ecdysozoa</taxon>
        <taxon>Arthropoda</taxon>
        <taxon>Hexapoda</taxon>
        <taxon>Insecta</taxon>
        <taxon>Pterygota</taxon>
        <taxon>Neoptera</taxon>
        <taxon>Endopterygota</taxon>
        <taxon>Hymenoptera</taxon>
        <taxon>Apocrita</taxon>
        <taxon>Proctotrupomorpha</taxon>
        <taxon>Chalcidoidea</taxon>
        <taxon>Agaonidae</taxon>
        <taxon>Agaoninae</taxon>
        <taxon>Ceratosolen</taxon>
    </lineage>
</organism>
<dbReference type="GO" id="GO:0035371">
    <property type="term" value="C:microtubule plus-end"/>
    <property type="evidence" value="ECO:0007669"/>
    <property type="project" value="TreeGrafter"/>
</dbReference>
<accession>A0AAJ6VKY5</accession>
<evidence type="ECO:0000256" key="4">
    <source>
        <dbReference type="SAM" id="MobiDB-lite"/>
    </source>
</evidence>
<keyword evidence="2" id="KW-0963">Cytoplasm</keyword>
<dbReference type="PANTHER" id="PTHR46930:SF1">
    <property type="entry name" value="CDK5 REGULATORY SUBUNIT-ASSOCIATED PROTEIN 2"/>
    <property type="match status" value="1"/>
</dbReference>
<gene>
    <name evidence="7" type="primary">LOC105360066</name>
</gene>
<evidence type="ECO:0000313" key="7">
    <source>
        <dbReference type="RefSeq" id="XP_011495144.1"/>
    </source>
</evidence>
<dbReference type="KEGG" id="csol:105360066"/>
<dbReference type="GO" id="GO:0097431">
    <property type="term" value="C:mitotic spindle pole"/>
    <property type="evidence" value="ECO:0007669"/>
    <property type="project" value="TreeGrafter"/>
</dbReference>
<evidence type="ECO:0000256" key="3">
    <source>
        <dbReference type="SAM" id="Coils"/>
    </source>
</evidence>